<dbReference type="EMBL" id="BNAQ01000005">
    <property type="protein sequence ID" value="GHH22793.1"/>
    <property type="molecule type" value="Genomic_DNA"/>
</dbReference>
<evidence type="ECO:0008006" key="3">
    <source>
        <dbReference type="Google" id="ProtNLM"/>
    </source>
</evidence>
<keyword evidence="2" id="KW-1185">Reference proteome</keyword>
<organism evidence="1 2">
    <name type="scientific">Sphingomonas glacialis</name>
    <dbReference type="NCBI Taxonomy" id="658225"/>
    <lineage>
        <taxon>Bacteria</taxon>
        <taxon>Pseudomonadati</taxon>
        <taxon>Pseudomonadota</taxon>
        <taxon>Alphaproteobacteria</taxon>
        <taxon>Sphingomonadales</taxon>
        <taxon>Sphingomonadaceae</taxon>
        <taxon>Sphingomonas</taxon>
    </lineage>
</organism>
<dbReference type="InterPro" id="IPR022789">
    <property type="entry name" value="ParD"/>
</dbReference>
<dbReference type="Pfam" id="PF03693">
    <property type="entry name" value="ParD_antitoxin"/>
    <property type="match status" value="1"/>
</dbReference>
<dbReference type="Proteomes" id="UP000652430">
    <property type="component" value="Unassembled WGS sequence"/>
</dbReference>
<comment type="caution">
    <text evidence="1">The sequence shown here is derived from an EMBL/GenBank/DDBJ whole genome shotgun (WGS) entry which is preliminary data.</text>
</comment>
<protein>
    <recommendedName>
        <fullName evidence="3">Type II toxin-antitoxin system ParD family antitoxin</fullName>
    </recommendedName>
</protein>
<dbReference type="RefSeq" id="WP_189677149.1">
    <property type="nucleotide sequence ID" value="NZ_BNAQ01000005.1"/>
</dbReference>
<accession>A0ABQ3LPR8</accession>
<dbReference type="PANTHER" id="PTHR36582">
    <property type="entry name" value="ANTITOXIN PARD"/>
    <property type="match status" value="1"/>
</dbReference>
<gene>
    <name evidence="1" type="ORF">GCM10008023_33240</name>
</gene>
<dbReference type="InterPro" id="IPR038296">
    <property type="entry name" value="ParD_sf"/>
</dbReference>
<sequence>MDVPVGPHWESFVETSVAEGRYASAVDVVNEGLRLVEERDAKIKALRETLQASIAENVWHSADDVFRRLHEDLDAWERERG</sequence>
<proteinExistence type="predicted"/>
<dbReference type="NCBIfam" id="TIGR02606">
    <property type="entry name" value="antidote_CC2985"/>
    <property type="match status" value="1"/>
</dbReference>
<reference evidence="2" key="1">
    <citation type="journal article" date="2019" name="Int. J. Syst. Evol. Microbiol.">
        <title>The Global Catalogue of Microorganisms (GCM) 10K type strain sequencing project: providing services to taxonomists for standard genome sequencing and annotation.</title>
        <authorList>
            <consortium name="The Broad Institute Genomics Platform"/>
            <consortium name="The Broad Institute Genome Sequencing Center for Infectious Disease"/>
            <person name="Wu L."/>
            <person name="Ma J."/>
        </authorList>
    </citation>
    <scope>NUCLEOTIDE SEQUENCE [LARGE SCALE GENOMIC DNA]</scope>
    <source>
        <strain evidence="2">CGMCC 1.8957</strain>
    </source>
</reference>
<dbReference type="PANTHER" id="PTHR36582:SF2">
    <property type="entry name" value="ANTITOXIN PARD"/>
    <property type="match status" value="1"/>
</dbReference>
<name>A0ABQ3LPR8_9SPHN</name>
<dbReference type="Gene3D" id="6.10.10.120">
    <property type="entry name" value="Antitoxin ParD1-like"/>
    <property type="match status" value="1"/>
</dbReference>
<evidence type="ECO:0000313" key="1">
    <source>
        <dbReference type="EMBL" id="GHH22793.1"/>
    </source>
</evidence>
<evidence type="ECO:0000313" key="2">
    <source>
        <dbReference type="Proteomes" id="UP000652430"/>
    </source>
</evidence>